<feature type="transmembrane region" description="Helical" evidence="7">
    <location>
        <begin position="124"/>
        <end position="145"/>
    </location>
</feature>
<evidence type="ECO:0000256" key="7">
    <source>
        <dbReference type="SAM" id="Phobius"/>
    </source>
</evidence>
<evidence type="ECO:0000256" key="5">
    <source>
        <dbReference type="PROSITE-ProRule" id="PRU00581"/>
    </source>
</evidence>
<proteinExistence type="predicted"/>
<keyword evidence="10" id="KW-1185">Reference proteome</keyword>
<feature type="transmembrane region" description="Helical" evidence="7">
    <location>
        <begin position="60"/>
        <end position="86"/>
    </location>
</feature>
<feature type="transmembrane region" description="Helical" evidence="7">
    <location>
        <begin position="98"/>
        <end position="118"/>
    </location>
</feature>
<dbReference type="Pfam" id="PF01284">
    <property type="entry name" value="MARVEL"/>
    <property type="match status" value="1"/>
</dbReference>
<dbReference type="GO" id="GO:0016020">
    <property type="term" value="C:membrane"/>
    <property type="evidence" value="ECO:0007669"/>
    <property type="project" value="UniProtKB-SubCell"/>
</dbReference>
<gene>
    <name evidence="9" type="ORF">OTU49_014020</name>
</gene>
<accession>A0AAW0VR78</accession>
<dbReference type="PANTHER" id="PTHR22776:SF49">
    <property type="entry name" value="MARVEL DOMAIN-CONTAINING PROTEIN"/>
    <property type="match status" value="1"/>
</dbReference>
<name>A0AAW0VR78_CHEQU</name>
<feature type="region of interest" description="Disordered" evidence="6">
    <location>
        <begin position="231"/>
        <end position="264"/>
    </location>
</feature>
<feature type="domain" description="MARVEL" evidence="8">
    <location>
        <begin position="22"/>
        <end position="151"/>
    </location>
</feature>
<reference evidence="9 10" key="1">
    <citation type="journal article" date="2024" name="BMC Genomics">
        <title>Genome assembly of redclaw crayfish (Cherax quadricarinatus) provides insights into its immune adaptation and hypoxia tolerance.</title>
        <authorList>
            <person name="Liu Z."/>
            <person name="Zheng J."/>
            <person name="Li H."/>
            <person name="Fang K."/>
            <person name="Wang S."/>
            <person name="He J."/>
            <person name="Zhou D."/>
            <person name="Weng S."/>
            <person name="Chi M."/>
            <person name="Gu Z."/>
            <person name="He J."/>
            <person name="Li F."/>
            <person name="Wang M."/>
        </authorList>
    </citation>
    <scope>NUCLEOTIDE SEQUENCE [LARGE SCALE GENOMIC DNA]</scope>
    <source>
        <strain evidence="9">ZL_2023a</strain>
    </source>
</reference>
<dbReference type="AlphaFoldDB" id="A0AAW0VR78"/>
<dbReference type="InterPro" id="IPR050578">
    <property type="entry name" value="MARVEL-CKLF_proteins"/>
</dbReference>
<evidence type="ECO:0000313" key="10">
    <source>
        <dbReference type="Proteomes" id="UP001445076"/>
    </source>
</evidence>
<evidence type="ECO:0000313" key="9">
    <source>
        <dbReference type="EMBL" id="KAK8719462.1"/>
    </source>
</evidence>
<evidence type="ECO:0000256" key="2">
    <source>
        <dbReference type="ARBA" id="ARBA00022692"/>
    </source>
</evidence>
<dbReference type="Proteomes" id="UP001445076">
    <property type="component" value="Unassembled WGS sequence"/>
</dbReference>
<keyword evidence="2 5" id="KW-0812">Transmembrane</keyword>
<dbReference type="PANTHER" id="PTHR22776">
    <property type="entry name" value="MARVEL-CONTAINING POTENTIAL LIPID RAFT-ASSOCIATED PROTEIN"/>
    <property type="match status" value="1"/>
</dbReference>
<evidence type="ECO:0000256" key="1">
    <source>
        <dbReference type="ARBA" id="ARBA00004141"/>
    </source>
</evidence>
<evidence type="ECO:0000256" key="3">
    <source>
        <dbReference type="ARBA" id="ARBA00022989"/>
    </source>
</evidence>
<comment type="subcellular location">
    <subcellularLocation>
        <location evidence="1">Membrane</location>
        <topology evidence="1">Multi-pass membrane protein</topology>
    </subcellularLocation>
</comment>
<sequence length="264" mass="28769">MPYLGDNEQQQQHPKFTTDFSYVKKLPGALIVVQLVCTGVGFFLALGGSLVWMVKTGHGFYTFISFVSFLSCISWLVVHVLQLYALFKTTINWNKVGIVYNGVNGFLMMVASCVMVEVASEARALKAAGVFGFLAFTGFLAGLVWEVLAWHKNRDSCEAFTASVVRGPDRPDTPDSQCLDVRGEVAGDHDDDDDGAAVGFVGMRARPVSSFLQPAPNGEVTTPMLYAPGWEEKEKHSDVKAAVSSQHSEKSSNSSIEGEWQTPS</sequence>
<organism evidence="9 10">
    <name type="scientific">Cherax quadricarinatus</name>
    <name type="common">Australian red claw crayfish</name>
    <dbReference type="NCBI Taxonomy" id="27406"/>
    <lineage>
        <taxon>Eukaryota</taxon>
        <taxon>Metazoa</taxon>
        <taxon>Ecdysozoa</taxon>
        <taxon>Arthropoda</taxon>
        <taxon>Crustacea</taxon>
        <taxon>Multicrustacea</taxon>
        <taxon>Malacostraca</taxon>
        <taxon>Eumalacostraca</taxon>
        <taxon>Eucarida</taxon>
        <taxon>Decapoda</taxon>
        <taxon>Pleocyemata</taxon>
        <taxon>Astacidea</taxon>
        <taxon>Parastacoidea</taxon>
        <taxon>Parastacidae</taxon>
        <taxon>Cherax</taxon>
    </lineage>
</organism>
<keyword evidence="3 7" id="KW-1133">Transmembrane helix</keyword>
<feature type="transmembrane region" description="Helical" evidence="7">
    <location>
        <begin position="29"/>
        <end position="54"/>
    </location>
</feature>
<dbReference type="PROSITE" id="PS51225">
    <property type="entry name" value="MARVEL"/>
    <property type="match status" value="1"/>
</dbReference>
<dbReference type="EMBL" id="JARKIK010002064">
    <property type="protein sequence ID" value="KAK8719462.1"/>
    <property type="molecule type" value="Genomic_DNA"/>
</dbReference>
<protein>
    <recommendedName>
        <fullName evidence="8">MARVEL domain-containing protein</fullName>
    </recommendedName>
</protein>
<dbReference type="InterPro" id="IPR008253">
    <property type="entry name" value="Marvel"/>
</dbReference>
<comment type="caution">
    <text evidence="9">The sequence shown here is derived from an EMBL/GenBank/DDBJ whole genome shotgun (WGS) entry which is preliminary data.</text>
</comment>
<evidence type="ECO:0000256" key="6">
    <source>
        <dbReference type="SAM" id="MobiDB-lite"/>
    </source>
</evidence>
<keyword evidence="4 5" id="KW-0472">Membrane</keyword>
<evidence type="ECO:0000259" key="8">
    <source>
        <dbReference type="PROSITE" id="PS51225"/>
    </source>
</evidence>
<evidence type="ECO:0000256" key="4">
    <source>
        <dbReference type="ARBA" id="ARBA00023136"/>
    </source>
</evidence>